<dbReference type="RefSeq" id="WP_154282817.1">
    <property type="nucleotide sequence ID" value="NZ_JBHUJQ010000001.1"/>
</dbReference>
<dbReference type="InterPro" id="IPR041268">
    <property type="entry name" value="HU-CCDC81_bac_2"/>
</dbReference>
<dbReference type="Gene3D" id="3.30.70.1070">
    <property type="entry name" value="Sporulation related repeat"/>
    <property type="match status" value="1"/>
</dbReference>
<feature type="transmembrane region" description="Helical" evidence="2">
    <location>
        <begin position="501"/>
        <end position="521"/>
    </location>
</feature>
<dbReference type="AlphaFoldDB" id="A0A7K0G3X7"/>
<protein>
    <recommendedName>
        <fullName evidence="3">SPOR domain-containing protein</fullName>
    </recommendedName>
</protein>
<dbReference type="OrthoDB" id="653949at2"/>
<dbReference type="GO" id="GO:0042834">
    <property type="term" value="F:peptidoglycan binding"/>
    <property type="evidence" value="ECO:0007669"/>
    <property type="project" value="InterPro"/>
</dbReference>
<dbReference type="Pfam" id="PF18175">
    <property type="entry name" value="HU-CCDC81_bac_2"/>
    <property type="match status" value="1"/>
</dbReference>
<dbReference type="InterPro" id="IPR007730">
    <property type="entry name" value="SPOR-like_dom"/>
</dbReference>
<evidence type="ECO:0000259" key="3">
    <source>
        <dbReference type="PROSITE" id="PS51724"/>
    </source>
</evidence>
<evidence type="ECO:0000313" key="5">
    <source>
        <dbReference type="Proteomes" id="UP000487757"/>
    </source>
</evidence>
<dbReference type="InterPro" id="IPR036680">
    <property type="entry name" value="SPOR-like_sf"/>
</dbReference>
<dbReference type="Pfam" id="PF18174">
    <property type="entry name" value="HU-CCDC81_bac_1"/>
    <property type="match status" value="1"/>
</dbReference>
<name>A0A7K0G3X7_9SPHI</name>
<evidence type="ECO:0000256" key="2">
    <source>
        <dbReference type="SAM" id="Phobius"/>
    </source>
</evidence>
<keyword evidence="2" id="KW-1133">Transmembrane helix</keyword>
<proteinExistence type="predicted"/>
<dbReference type="PROSITE" id="PS51724">
    <property type="entry name" value="SPOR"/>
    <property type="match status" value="1"/>
</dbReference>
<accession>A0A7K0G3X7</accession>
<reference evidence="4 5" key="1">
    <citation type="submission" date="2019-11" db="EMBL/GenBank/DDBJ databases">
        <title>Pedobacter petrophilus genome.</title>
        <authorList>
            <person name="Feldbauer M.J."/>
            <person name="Newman J.D."/>
        </authorList>
    </citation>
    <scope>NUCLEOTIDE SEQUENCE [LARGE SCALE GENOMIC DNA]</scope>
    <source>
        <strain evidence="4 5">LMG 29686</strain>
    </source>
</reference>
<dbReference type="Proteomes" id="UP000487757">
    <property type="component" value="Unassembled WGS sequence"/>
</dbReference>
<evidence type="ECO:0000256" key="1">
    <source>
        <dbReference type="SAM" id="MobiDB-lite"/>
    </source>
</evidence>
<comment type="caution">
    <text evidence="4">The sequence shown here is derived from an EMBL/GenBank/DDBJ whole genome shotgun (WGS) entry which is preliminary data.</text>
</comment>
<dbReference type="EMBL" id="WKKH01000051">
    <property type="protein sequence ID" value="MRX78411.1"/>
    <property type="molecule type" value="Genomic_DNA"/>
</dbReference>
<sequence length="680" mass="75864">MDISSFLFELLQQHKEVGITGLGTFYKKKYPGRYDKEKQSFLPPGFTLLFSHDVKEENILPVYISEKRNISIESANDHITQFVEETTETLAQENEAVLSSIGRLYFTEHEGLSFEPAQNINYGSEFFGLPALVETSVVEGEINALQNDEPETFDEIAEAPGVPNGNINREAKEVKHPEIENIELDEVNDDFKNTLKHTLPADQVTDAPAFIKEQHTDHPNRFGHTPEDEEAVKAITDAEALSANSNEEINEIEEDLKADEPVIEAPEFIKEQHADHPNRFGHTPEDEEAVKAITDTEALSPNSNEEINTVEEDLKADETVIEAPEFIKEQHADHPNRFGHTPEDEEAVKAITDTEALSANSNEEINEVEEDLKADEPVIEAPEFIKEQHADHPNRFGNPSASEEENIPADLHKPESPAITTPGPIESVITHQENPNRFRFGYTPETDEPKTYVNLEEEAKTEEPVIEAPEFIQAQHAAHPNRFGHDPIIPEEETPQGMSTWLKVTIVVLILVIIAAITYLVKPELFTGQSASIEVASRVIDSPKVAVDTLKAKQDSTAKTDSILKVNQVQKKADSAQKPVVKPVVETPKETKVTPNTGGPSTFDVIAASFQSEKKALVFIKQMEKLGFKAKIANLPGRLKKVSVASFKTQKEAEEQKEIIQKKLKGKGFFVQRILNNTQP</sequence>
<keyword evidence="2" id="KW-0472">Membrane</keyword>
<dbReference type="Pfam" id="PF05036">
    <property type="entry name" value="SPOR"/>
    <property type="match status" value="1"/>
</dbReference>
<evidence type="ECO:0000313" key="4">
    <source>
        <dbReference type="EMBL" id="MRX78411.1"/>
    </source>
</evidence>
<dbReference type="InterPro" id="IPR040495">
    <property type="entry name" value="HU-CCDC81_bac_1"/>
</dbReference>
<dbReference type="SUPFAM" id="SSF110997">
    <property type="entry name" value="Sporulation related repeat"/>
    <property type="match status" value="1"/>
</dbReference>
<organism evidence="4 5">
    <name type="scientific">Pedobacter petrophilus</name>
    <dbReference type="NCBI Taxonomy" id="1908241"/>
    <lineage>
        <taxon>Bacteria</taxon>
        <taxon>Pseudomonadati</taxon>
        <taxon>Bacteroidota</taxon>
        <taxon>Sphingobacteriia</taxon>
        <taxon>Sphingobacteriales</taxon>
        <taxon>Sphingobacteriaceae</taxon>
        <taxon>Pedobacter</taxon>
    </lineage>
</organism>
<feature type="domain" description="SPOR" evidence="3">
    <location>
        <begin position="597"/>
        <end position="673"/>
    </location>
</feature>
<keyword evidence="5" id="KW-1185">Reference proteome</keyword>
<feature type="region of interest" description="Disordered" evidence="1">
    <location>
        <begin position="387"/>
        <end position="407"/>
    </location>
</feature>
<gene>
    <name evidence="4" type="ORF">GJU39_20220</name>
</gene>
<keyword evidence="2" id="KW-0812">Transmembrane</keyword>